<dbReference type="STRING" id="571913.VV02_04415"/>
<keyword evidence="8" id="KW-1185">Reference proteome</keyword>
<dbReference type="GO" id="GO:0005886">
    <property type="term" value="C:plasma membrane"/>
    <property type="evidence" value="ECO:0007669"/>
    <property type="project" value="UniProtKB-SubCell"/>
</dbReference>
<dbReference type="Gene3D" id="1.20.1250.20">
    <property type="entry name" value="MFS general substrate transporter like domains"/>
    <property type="match status" value="1"/>
</dbReference>
<evidence type="ECO:0000256" key="2">
    <source>
        <dbReference type="ARBA" id="ARBA00022692"/>
    </source>
</evidence>
<dbReference type="PROSITE" id="PS50850">
    <property type="entry name" value="MFS"/>
    <property type="match status" value="1"/>
</dbReference>
<evidence type="ECO:0000256" key="4">
    <source>
        <dbReference type="ARBA" id="ARBA00023136"/>
    </source>
</evidence>
<evidence type="ECO:0000256" key="1">
    <source>
        <dbReference type="ARBA" id="ARBA00004651"/>
    </source>
</evidence>
<keyword evidence="4 5" id="KW-0472">Membrane</keyword>
<evidence type="ECO:0000256" key="3">
    <source>
        <dbReference type="ARBA" id="ARBA00022989"/>
    </source>
</evidence>
<reference evidence="7 8" key="1">
    <citation type="submission" date="2015-03" db="EMBL/GenBank/DDBJ databases">
        <title>Luteipulveratus halotolerans sp. nov., a novel actinobacterium (Dermacoccaceae) from Sarawak, Malaysia.</title>
        <authorList>
            <person name="Juboi H."/>
            <person name="Basik A."/>
            <person name="Shamsul S.S."/>
            <person name="Arnold P."/>
            <person name="Schmitt E.K."/>
            <person name="Sanglier J.-J."/>
            <person name="Yeo T."/>
        </authorList>
    </citation>
    <scope>NUCLEOTIDE SEQUENCE [LARGE SCALE GENOMIC DNA]</scope>
    <source>
        <strain evidence="7 8">MN07-A0370</strain>
    </source>
</reference>
<feature type="transmembrane region" description="Helical" evidence="5">
    <location>
        <begin position="181"/>
        <end position="203"/>
    </location>
</feature>
<feature type="transmembrane region" description="Helical" evidence="5">
    <location>
        <begin position="316"/>
        <end position="342"/>
    </location>
</feature>
<feature type="transmembrane region" description="Helical" evidence="5">
    <location>
        <begin position="224"/>
        <end position="246"/>
    </location>
</feature>
<feature type="domain" description="Major facilitator superfamily (MFS) profile" evidence="6">
    <location>
        <begin position="24"/>
        <end position="405"/>
    </location>
</feature>
<evidence type="ECO:0000313" key="7">
    <source>
        <dbReference type="EMBL" id="AKU18636.1"/>
    </source>
</evidence>
<feature type="transmembrane region" description="Helical" evidence="5">
    <location>
        <begin position="382"/>
        <end position="402"/>
    </location>
</feature>
<keyword evidence="2 5" id="KW-0812">Transmembrane</keyword>
<dbReference type="InterPro" id="IPR011701">
    <property type="entry name" value="MFS"/>
</dbReference>
<dbReference type="RefSeq" id="WP_169787637.1">
    <property type="nucleotide sequence ID" value="NZ_CP011112.1"/>
</dbReference>
<dbReference type="PANTHER" id="PTHR23534:SF1">
    <property type="entry name" value="MAJOR FACILITATOR SUPERFAMILY PROTEIN"/>
    <property type="match status" value="1"/>
</dbReference>
<dbReference type="EMBL" id="CP011112">
    <property type="protein sequence ID" value="AKU18636.1"/>
    <property type="molecule type" value="Genomic_DNA"/>
</dbReference>
<proteinExistence type="predicted"/>
<feature type="transmembrane region" description="Helical" evidence="5">
    <location>
        <begin position="62"/>
        <end position="83"/>
    </location>
</feature>
<dbReference type="Proteomes" id="UP000066480">
    <property type="component" value="Chromosome"/>
</dbReference>
<dbReference type="SUPFAM" id="SSF103473">
    <property type="entry name" value="MFS general substrate transporter"/>
    <property type="match status" value="1"/>
</dbReference>
<feature type="transmembrane region" description="Helical" evidence="5">
    <location>
        <begin position="258"/>
        <end position="276"/>
    </location>
</feature>
<dbReference type="Pfam" id="PF07690">
    <property type="entry name" value="MFS_1"/>
    <property type="match status" value="1"/>
</dbReference>
<comment type="subcellular location">
    <subcellularLocation>
        <location evidence="1">Cell membrane</location>
        <topology evidence="1">Multi-pass membrane protein</topology>
    </subcellularLocation>
</comment>
<dbReference type="InterPro" id="IPR036259">
    <property type="entry name" value="MFS_trans_sf"/>
</dbReference>
<protein>
    <recommendedName>
        <fullName evidence="6">Major facilitator superfamily (MFS) profile domain-containing protein</fullName>
    </recommendedName>
</protein>
<accession>A0A0K1JPJ9</accession>
<dbReference type="PANTHER" id="PTHR23534">
    <property type="entry name" value="MFS PERMEASE"/>
    <property type="match status" value="1"/>
</dbReference>
<dbReference type="GO" id="GO:0022857">
    <property type="term" value="F:transmembrane transporter activity"/>
    <property type="evidence" value="ECO:0007669"/>
    <property type="project" value="InterPro"/>
</dbReference>
<dbReference type="AlphaFoldDB" id="A0A0K1JPJ9"/>
<feature type="transmembrane region" description="Helical" evidence="5">
    <location>
        <begin position="150"/>
        <end position="169"/>
    </location>
</feature>
<feature type="transmembrane region" description="Helical" evidence="5">
    <location>
        <begin position="90"/>
        <end position="110"/>
    </location>
</feature>
<keyword evidence="3 5" id="KW-1133">Transmembrane helix</keyword>
<name>A0A0K1JPJ9_9MICO</name>
<organism evidence="7 8">
    <name type="scientific">Luteipulveratus mongoliensis</name>
    <dbReference type="NCBI Taxonomy" id="571913"/>
    <lineage>
        <taxon>Bacteria</taxon>
        <taxon>Bacillati</taxon>
        <taxon>Actinomycetota</taxon>
        <taxon>Actinomycetes</taxon>
        <taxon>Micrococcales</taxon>
        <taxon>Dermacoccaceae</taxon>
        <taxon>Luteipulveratus</taxon>
    </lineage>
</organism>
<feature type="transmembrane region" description="Helical" evidence="5">
    <location>
        <begin position="116"/>
        <end position="138"/>
    </location>
</feature>
<sequence length="414" mass="40767">MTLDIAPTRELTLERPANTATRRTVHALLAAGVAGGLAQSLSGTAGSLLAREIGDSDRVAGLPQTFLVAGAAVSALVLGRLVARVGRLTALMLAAATAGAGAALAILAALMSDLTLLFAGSALMGAGNTAVMLGRYAAADLGPAAHRARAMGLAMAATTVGAVAGPNLLEPTASASAWLGAPALAGPMVLAMMFFLIGATILSRAPRQPRSVTTVSLTNAAEPLQLTAIAGLAILAVTNLVMVGVMTMAPVHMHHHGASLTAMGLAVSMHIAGMFAPSPVTGWLTDRFGPAVVAAGGGIVLVTAGLVAAYGNGSTVVLTLALLLLGVGWNIGLVSGSVLLTEGVPEQHRAGRESWGEVAMGVAAVIGSAGAGLIVAASDYTALAVIGAAFAAVVLPAAWLAGQRGALEDATSAG</sequence>
<evidence type="ECO:0000256" key="5">
    <source>
        <dbReference type="SAM" id="Phobius"/>
    </source>
</evidence>
<gene>
    <name evidence="7" type="ORF">VV02_04415</name>
</gene>
<feature type="transmembrane region" description="Helical" evidence="5">
    <location>
        <begin position="25"/>
        <end position="50"/>
    </location>
</feature>
<evidence type="ECO:0000313" key="8">
    <source>
        <dbReference type="Proteomes" id="UP000066480"/>
    </source>
</evidence>
<evidence type="ECO:0000259" key="6">
    <source>
        <dbReference type="PROSITE" id="PS50850"/>
    </source>
</evidence>
<feature type="transmembrane region" description="Helical" evidence="5">
    <location>
        <begin position="288"/>
        <end position="310"/>
    </location>
</feature>
<dbReference type="InterPro" id="IPR020846">
    <property type="entry name" value="MFS_dom"/>
</dbReference>
<dbReference type="KEGG" id="lmoi:VV02_04415"/>
<feature type="transmembrane region" description="Helical" evidence="5">
    <location>
        <begin position="354"/>
        <end position="376"/>
    </location>
</feature>